<dbReference type="InterPro" id="IPR005174">
    <property type="entry name" value="KIB1-4_b-propeller"/>
</dbReference>
<evidence type="ECO:0000259" key="1">
    <source>
        <dbReference type="Pfam" id="PF03478"/>
    </source>
</evidence>
<feature type="domain" description="KIB1-4 beta-propeller" evidence="1">
    <location>
        <begin position="74"/>
        <end position="280"/>
    </location>
</feature>
<dbReference type="Pfam" id="PF03478">
    <property type="entry name" value="Beta-prop_KIB1-4"/>
    <property type="match status" value="1"/>
</dbReference>
<dbReference type="EMBL" id="CBUC010001230">
    <property type="protein sequence ID" value="CDJ26635.1"/>
    <property type="molecule type" value="Genomic_DNA"/>
</dbReference>
<dbReference type="PANTHER" id="PTHR44586:SF17">
    <property type="entry name" value="DUF295 DOMAIN-CONTAINING PROTEIN"/>
    <property type="match status" value="1"/>
</dbReference>
<dbReference type="PANTHER" id="PTHR44586">
    <property type="entry name" value="F-BOX DOMAIN CONTAINING PROTEIN, EXPRESSED"/>
    <property type="match status" value="1"/>
</dbReference>
<organism evidence="2">
    <name type="scientific">Triticum aestivum</name>
    <name type="common">Wheat</name>
    <dbReference type="NCBI Taxonomy" id="4565"/>
    <lineage>
        <taxon>Eukaryota</taxon>
        <taxon>Viridiplantae</taxon>
        <taxon>Streptophyta</taxon>
        <taxon>Embryophyta</taxon>
        <taxon>Tracheophyta</taxon>
        <taxon>Spermatophyta</taxon>
        <taxon>Magnoliopsida</taxon>
        <taxon>Liliopsida</taxon>
        <taxon>Poales</taxon>
        <taxon>Poaceae</taxon>
        <taxon>BOP clade</taxon>
        <taxon>Pooideae</taxon>
        <taxon>Triticodae</taxon>
        <taxon>Triticeae</taxon>
        <taxon>Triticinae</taxon>
        <taxon>Triticum</taxon>
    </lineage>
</organism>
<protein>
    <submittedName>
        <fullName evidence="2">(bread wheat) hypothetical protein</fullName>
    </submittedName>
</protein>
<comment type="caution">
    <text evidence="2">The sequence shown here is derived from an EMBL/GenBank/DDBJ whole genome shotgun (WGS) entry which is preliminary data.</text>
</comment>
<name>A0A7G2IKR0_WHEAT</name>
<proteinExistence type="predicted"/>
<evidence type="ECO:0000313" key="2">
    <source>
        <dbReference type="EMBL" id="CDJ26635.1"/>
    </source>
</evidence>
<reference evidence="2" key="1">
    <citation type="journal article" date="2014" name="Science">
        <title>Structural and functional partitioning of bread wheat chromosome 3B.</title>
        <authorList>
            <person name="Choulet F."/>
            <person name="Alberti A."/>
            <person name="Theil S."/>
            <person name="Glover N."/>
            <person name="Barbe V."/>
            <person name="Daron J."/>
            <person name="Pingault L."/>
            <person name="Sourdille P."/>
            <person name="Couloux A."/>
            <person name="Paux E."/>
            <person name="Leroy P."/>
            <person name="Mangenot S."/>
            <person name="Guilhot N."/>
            <person name="Le Gouis J."/>
            <person name="Balfourier F."/>
            <person name="Alaux M."/>
            <person name="Jamilloux V."/>
            <person name="Poulain J."/>
            <person name="Durand C."/>
            <person name="Bellec A."/>
            <person name="Gaspin C."/>
            <person name="Safar J."/>
            <person name="Dolezel J."/>
            <person name="Rogers J."/>
            <person name="Vandepoele K."/>
            <person name="Aury J.M."/>
            <person name="Mayer K."/>
            <person name="Berges H."/>
            <person name="Quesneville H."/>
            <person name="Wincker P."/>
            <person name="Feuillet C."/>
        </authorList>
    </citation>
    <scope>NUCLEOTIDE SEQUENCE [LARGE SCALE GENOMIC DNA]</scope>
</reference>
<accession>A0A7G2IKR0</accession>
<dbReference type="AlphaFoldDB" id="A0A7G2IKR0"/>
<gene>
    <name evidence="2" type="ORF">TRAES_3BF248400020CFD_c1</name>
</gene>
<sequence length="296" mass="33067">MGAVLSISTMNNYAHRSLPAPTHGTADWPGLPEDLLLTVMAALDVPSIVRSGAAPYLLYACEEYGTDTAALYCPSSNTTFRVPFPRPPDERRGFVSSCYGWVFATNEASDPYLLNPMTGSRAALPPFWTIYHGRSRYHRDQKRAWMARLKNRVLDPSPTWAHHSGYNRVAISSTAELSKCTVLIVHTPDKWRLSFARPGDKEWTLLPGLCSQHVLYNDKDDMFYALGLDSSVSTIDLNGPSPIVTVIMRGVSAWDSPTKYFAFSPSGELMQIWRIYNCANIPVKYMVDEDAVDFAE</sequence>